<protein>
    <submittedName>
        <fullName evidence="1">Uncharacterized protein</fullName>
    </submittedName>
</protein>
<name>A0A8S5LSI2_9CAUD</name>
<proteinExistence type="predicted"/>
<accession>A0A8S5LSI2</accession>
<organism evidence="1">
    <name type="scientific">Siphoviridae sp. ctYBm1</name>
    <dbReference type="NCBI Taxonomy" id="2826374"/>
    <lineage>
        <taxon>Viruses</taxon>
        <taxon>Duplodnaviria</taxon>
        <taxon>Heunggongvirae</taxon>
        <taxon>Uroviricota</taxon>
        <taxon>Caudoviricetes</taxon>
    </lineage>
</organism>
<dbReference type="EMBL" id="BK014726">
    <property type="protein sequence ID" value="DAD72824.1"/>
    <property type="molecule type" value="Genomic_DNA"/>
</dbReference>
<sequence>MKLTISNKTPQELEARGYVKSYDHYMHILGKYYDNDRRIVGLKPEEDGDDYVDKLYNASFDIVYLNNCYCTTKAGAEMDQTVLKNAKKLFEDCKRYKNNKTIRNLIMVAARYVSLEYSILKLGIAEEV</sequence>
<evidence type="ECO:0000313" key="1">
    <source>
        <dbReference type="EMBL" id="DAD72824.1"/>
    </source>
</evidence>
<reference evidence="1" key="1">
    <citation type="journal article" date="2021" name="Proc. Natl. Acad. Sci. U.S.A.">
        <title>A Catalog of Tens of Thousands of Viruses from Human Metagenomes Reveals Hidden Associations with Chronic Diseases.</title>
        <authorList>
            <person name="Tisza M.J."/>
            <person name="Buck C.B."/>
        </authorList>
    </citation>
    <scope>NUCLEOTIDE SEQUENCE</scope>
    <source>
        <strain evidence="1">CtYBm1</strain>
    </source>
</reference>